<dbReference type="EMBL" id="HBEL01043754">
    <property type="protein sequence ID" value="CAD8424222.1"/>
    <property type="molecule type" value="Transcribed_RNA"/>
</dbReference>
<sequence>MDDGKIPVPLSHGAEQLVHSQANGRVFVRSTVCCTCGFEGAYNGPDCGRCDGENVTVTTGPWAGPEIIMGRCGYSCDGNATTDILGVYEYDTNNDKVVRKHVMKDRTGGDPFPSPDGQHIVMLARNGGTSLRVVPWLISSRNGRLHT</sequence>
<protein>
    <submittedName>
        <fullName evidence="1">Uncharacterized protein</fullName>
    </submittedName>
</protein>
<reference evidence="1" key="1">
    <citation type="submission" date="2021-01" db="EMBL/GenBank/DDBJ databases">
        <authorList>
            <person name="Corre E."/>
            <person name="Pelletier E."/>
            <person name="Niang G."/>
            <person name="Scheremetjew M."/>
            <person name="Finn R."/>
            <person name="Kale V."/>
            <person name="Holt S."/>
            <person name="Cochrane G."/>
            <person name="Meng A."/>
            <person name="Brown T."/>
            <person name="Cohen L."/>
        </authorList>
    </citation>
    <scope>NUCLEOTIDE SEQUENCE</scope>
    <source>
        <strain evidence="1">CCAP1064/1</strain>
    </source>
</reference>
<gene>
    <name evidence="1" type="ORF">PINE0816_LOCUS20381</name>
</gene>
<dbReference type="AlphaFoldDB" id="A0A7S0CJ72"/>
<accession>A0A7S0CJ72</accession>
<proteinExistence type="predicted"/>
<name>A0A7S0CJ72_9STRA</name>
<evidence type="ECO:0000313" key="1">
    <source>
        <dbReference type="EMBL" id="CAD8424222.1"/>
    </source>
</evidence>
<organism evidence="1">
    <name type="scientific">Proboscia inermis</name>
    <dbReference type="NCBI Taxonomy" id="420281"/>
    <lineage>
        <taxon>Eukaryota</taxon>
        <taxon>Sar</taxon>
        <taxon>Stramenopiles</taxon>
        <taxon>Ochrophyta</taxon>
        <taxon>Bacillariophyta</taxon>
        <taxon>Coscinodiscophyceae</taxon>
        <taxon>Rhizosoleniophycidae</taxon>
        <taxon>Rhizosoleniales</taxon>
        <taxon>Rhizosoleniaceae</taxon>
        <taxon>Proboscia</taxon>
    </lineage>
</organism>